<organism evidence="1">
    <name type="scientific">marine sediment metagenome</name>
    <dbReference type="NCBI Taxonomy" id="412755"/>
    <lineage>
        <taxon>unclassified sequences</taxon>
        <taxon>metagenomes</taxon>
        <taxon>ecological metagenomes</taxon>
    </lineage>
</organism>
<protein>
    <submittedName>
        <fullName evidence="1">Uncharacterized protein</fullName>
    </submittedName>
</protein>
<dbReference type="AlphaFoldDB" id="X1HS84"/>
<feature type="non-terminal residue" evidence="1">
    <location>
        <position position="1"/>
    </location>
</feature>
<dbReference type="EMBL" id="BARU01017411">
    <property type="protein sequence ID" value="GAH59930.1"/>
    <property type="molecule type" value="Genomic_DNA"/>
</dbReference>
<sequence length="33" mass="4056">LRNEKKPAWAEHLVKNIRSDFLKSEQYIAYHNR</sequence>
<accession>X1HS84</accession>
<comment type="caution">
    <text evidence="1">The sequence shown here is derived from an EMBL/GenBank/DDBJ whole genome shotgun (WGS) entry which is preliminary data.</text>
</comment>
<proteinExistence type="predicted"/>
<reference evidence="1" key="1">
    <citation type="journal article" date="2014" name="Front. Microbiol.">
        <title>High frequency of phylogenetically diverse reductive dehalogenase-homologous genes in deep subseafloor sedimentary metagenomes.</title>
        <authorList>
            <person name="Kawai M."/>
            <person name="Futagami T."/>
            <person name="Toyoda A."/>
            <person name="Takaki Y."/>
            <person name="Nishi S."/>
            <person name="Hori S."/>
            <person name="Arai W."/>
            <person name="Tsubouchi T."/>
            <person name="Morono Y."/>
            <person name="Uchiyama I."/>
            <person name="Ito T."/>
            <person name="Fujiyama A."/>
            <person name="Inagaki F."/>
            <person name="Takami H."/>
        </authorList>
    </citation>
    <scope>NUCLEOTIDE SEQUENCE</scope>
    <source>
        <strain evidence="1">Expedition CK06-06</strain>
    </source>
</reference>
<evidence type="ECO:0000313" key="1">
    <source>
        <dbReference type="EMBL" id="GAH59930.1"/>
    </source>
</evidence>
<name>X1HS84_9ZZZZ</name>
<gene>
    <name evidence="1" type="ORF">S03H2_28891</name>
</gene>